<sequence>MSEIDRSHVALAVSAAAGGYILYSLMKSRGEQDQADVKSKFGKEIRQNDFCYSQHLFILDHGSYGGVPRQVLKVKSKYEEIAEKNPFQWNLNEVLHHWRASIARVAELVGSSSNNLTFVLNATAGVMTALRSTNFTPNDGILINNLTYTSMQYAAQQIAEETGCKVYSVNFTFPIRHSQEIVNSYRQMFDEHPDIKFAIIDYIVSPTAMLMPIKPIIKLARERNIISFIDGAHAPGQIELHLDELGCDYFTGNMHKWAFTPRGCAIFYANSTVISQTHSLIVSHYRYKGFELDFYRQGTRDYSSQICAGAGVDYLHSLGGLSEIRNYNMKLREEAMNYIERELKGARRLQIPPDMVAPFMGVFELPDHKYDLTEDGVVKLRNDLYKKHWIEVSIKLIQQKLYCRFSIHVYTVMDDIVHLVNALKDVLRS</sequence>
<organism evidence="3 4">
    <name type="scientific">Trichoplax adhaerens</name>
    <name type="common">Trichoplax reptans</name>
    <dbReference type="NCBI Taxonomy" id="10228"/>
    <lineage>
        <taxon>Eukaryota</taxon>
        <taxon>Metazoa</taxon>
        <taxon>Placozoa</taxon>
        <taxon>Uniplacotomia</taxon>
        <taxon>Trichoplacea</taxon>
        <taxon>Trichoplacidae</taxon>
        <taxon>Trichoplax</taxon>
    </lineage>
</organism>
<keyword evidence="1" id="KW-0663">Pyridoxal phosphate</keyword>
<keyword evidence="4" id="KW-1185">Reference proteome</keyword>
<dbReference type="RefSeq" id="XP_002113635.1">
    <property type="nucleotide sequence ID" value="XM_002113599.1"/>
</dbReference>
<dbReference type="Pfam" id="PF00266">
    <property type="entry name" value="Aminotran_5"/>
    <property type="match status" value="1"/>
</dbReference>
<dbReference type="PhylomeDB" id="B3RYY8"/>
<dbReference type="InterPro" id="IPR015424">
    <property type="entry name" value="PyrdxlP-dep_Trfase"/>
</dbReference>
<evidence type="ECO:0000313" key="3">
    <source>
        <dbReference type="EMBL" id="EDV24109.1"/>
    </source>
</evidence>
<proteinExistence type="predicted"/>
<dbReference type="OrthoDB" id="5978656at2759"/>
<evidence type="ECO:0000313" key="4">
    <source>
        <dbReference type="Proteomes" id="UP000009022"/>
    </source>
</evidence>
<dbReference type="HOGENOM" id="CLU_003433_3_0_1"/>
<dbReference type="Gene3D" id="3.90.1150.10">
    <property type="entry name" value="Aspartate Aminotransferase, domain 1"/>
    <property type="match status" value="1"/>
</dbReference>
<dbReference type="GO" id="GO:1903257">
    <property type="term" value="P:selenoneine biosynthetic process"/>
    <property type="evidence" value="ECO:0000318"/>
    <property type="project" value="GO_Central"/>
</dbReference>
<dbReference type="SUPFAM" id="SSF53383">
    <property type="entry name" value="PLP-dependent transferases"/>
    <property type="match status" value="1"/>
</dbReference>
<dbReference type="InterPro" id="IPR000192">
    <property type="entry name" value="Aminotrans_V_dom"/>
</dbReference>
<dbReference type="Gene3D" id="3.40.640.10">
    <property type="entry name" value="Type I PLP-dependent aspartate aminotransferase-like (Major domain)"/>
    <property type="match status" value="1"/>
</dbReference>
<dbReference type="EMBL" id="DS985246">
    <property type="protein sequence ID" value="EDV24109.1"/>
    <property type="molecule type" value="Genomic_DNA"/>
</dbReference>
<dbReference type="PANTHER" id="PTHR43092">
    <property type="entry name" value="L-CYSTEINE DESULFHYDRASE"/>
    <property type="match status" value="1"/>
</dbReference>
<name>B3RYY8_TRIAD</name>
<dbReference type="InterPro" id="IPR015422">
    <property type="entry name" value="PyrdxlP-dep_Trfase_small"/>
</dbReference>
<dbReference type="KEGG" id="tad:TRIADDRAFT_57264"/>
<gene>
    <name evidence="3" type="ORF">TRIADDRAFT_57264</name>
</gene>
<dbReference type="InParanoid" id="B3RYY8"/>
<accession>B3RYY8</accession>
<dbReference type="GeneID" id="6754847"/>
<evidence type="ECO:0000256" key="1">
    <source>
        <dbReference type="ARBA" id="ARBA00022898"/>
    </source>
</evidence>
<dbReference type="AlphaFoldDB" id="B3RYY8"/>
<protein>
    <recommendedName>
        <fullName evidence="2">Aminotransferase class V domain-containing protein</fullName>
    </recommendedName>
</protein>
<reference evidence="3 4" key="1">
    <citation type="journal article" date="2008" name="Nature">
        <title>The Trichoplax genome and the nature of placozoans.</title>
        <authorList>
            <person name="Srivastava M."/>
            <person name="Begovic E."/>
            <person name="Chapman J."/>
            <person name="Putnam N.H."/>
            <person name="Hellsten U."/>
            <person name="Kawashima T."/>
            <person name="Kuo A."/>
            <person name="Mitros T."/>
            <person name="Salamov A."/>
            <person name="Carpenter M.L."/>
            <person name="Signorovitch A.Y."/>
            <person name="Moreno M.A."/>
            <person name="Kamm K."/>
            <person name="Grimwood J."/>
            <person name="Schmutz J."/>
            <person name="Shapiro H."/>
            <person name="Grigoriev I.V."/>
            <person name="Buss L.W."/>
            <person name="Schierwater B."/>
            <person name="Dellaporta S.L."/>
            <person name="Rokhsar D.S."/>
        </authorList>
    </citation>
    <scope>NUCLEOTIDE SEQUENCE [LARGE SCALE GENOMIC DNA]</scope>
    <source>
        <strain evidence="3 4">Grell-BS-1999</strain>
    </source>
</reference>
<evidence type="ECO:0000259" key="2">
    <source>
        <dbReference type="Pfam" id="PF00266"/>
    </source>
</evidence>
<dbReference type="STRING" id="10228.B3RYY8"/>
<dbReference type="CTD" id="6754847"/>
<dbReference type="OMA" id="MPISHEE"/>
<dbReference type="Proteomes" id="UP000009022">
    <property type="component" value="Unassembled WGS sequence"/>
</dbReference>
<dbReference type="eggNOG" id="KOG1549">
    <property type="taxonomic scope" value="Eukaryota"/>
</dbReference>
<dbReference type="InterPro" id="IPR015421">
    <property type="entry name" value="PyrdxlP-dep_Trfase_major"/>
</dbReference>
<feature type="domain" description="Aminotransferase class V" evidence="2">
    <location>
        <begin position="99"/>
        <end position="417"/>
    </location>
</feature>
<dbReference type="PANTHER" id="PTHR43092:SF4">
    <property type="entry name" value="AMINOTRANSFERASE CLASS V DOMAIN-CONTAINING PROTEIN"/>
    <property type="match status" value="1"/>
</dbReference>
<dbReference type="GO" id="GO:1990411">
    <property type="term" value="F:hercynylcysteine sulfoxide lyase activity (ergothioneine-forming)"/>
    <property type="evidence" value="ECO:0000318"/>
    <property type="project" value="GO_Central"/>
</dbReference>